<reference evidence="3" key="1">
    <citation type="submission" date="2018-12" db="EMBL/GenBank/DDBJ databases">
        <authorList>
            <person name="Will S."/>
            <person name="Neumann-Schaal M."/>
            <person name="Henke P."/>
        </authorList>
    </citation>
    <scope>NUCLEOTIDE SEQUENCE</scope>
    <source>
        <strain evidence="3">PCC 7102</strain>
    </source>
</reference>
<accession>A0A433VU48</accession>
<reference evidence="3" key="2">
    <citation type="journal article" date="2019" name="Genome Biol. Evol.">
        <title>Day and night: Metabolic profiles and evolutionary relationships of six axenic non-marine cyanobacteria.</title>
        <authorList>
            <person name="Will S.E."/>
            <person name="Henke P."/>
            <person name="Boedeker C."/>
            <person name="Huang S."/>
            <person name="Brinkmann H."/>
            <person name="Rohde M."/>
            <person name="Jarek M."/>
            <person name="Friedl T."/>
            <person name="Seufert S."/>
            <person name="Schumacher M."/>
            <person name="Overmann J."/>
            <person name="Neumann-Schaal M."/>
            <person name="Petersen J."/>
        </authorList>
    </citation>
    <scope>NUCLEOTIDE SEQUENCE [LARGE SCALE GENOMIC DNA]</scope>
    <source>
        <strain evidence="3">PCC 7102</strain>
    </source>
</reference>
<organism evidence="3 4">
    <name type="scientific">Dulcicalothrix desertica PCC 7102</name>
    <dbReference type="NCBI Taxonomy" id="232991"/>
    <lineage>
        <taxon>Bacteria</taxon>
        <taxon>Bacillati</taxon>
        <taxon>Cyanobacteriota</taxon>
        <taxon>Cyanophyceae</taxon>
        <taxon>Nostocales</taxon>
        <taxon>Calotrichaceae</taxon>
        <taxon>Dulcicalothrix</taxon>
    </lineage>
</organism>
<dbReference type="EMBL" id="RSCL01000001">
    <property type="protein sequence ID" value="RUT09555.1"/>
    <property type="molecule type" value="Genomic_DNA"/>
</dbReference>
<gene>
    <name evidence="3" type="ORF">DSM106972_000490</name>
</gene>
<keyword evidence="4" id="KW-1185">Reference proteome</keyword>
<feature type="coiled-coil region" evidence="1">
    <location>
        <begin position="413"/>
        <end position="440"/>
    </location>
</feature>
<proteinExistence type="predicted"/>
<sequence>MVLGSIMTVNSLPHGQGNRHLPKSKDKRIKLQNVQEKMYSFLLRIVKSWQPEEVLRVFKRSFIDCLDSEASKSSLGLYIVFLEHSEQEFRNTIKRCCYILINNWESTRRNKYIRELVELIGNYKLQVTPNTPSKIKIARTWLDNFLKSTDYQELQLFAHRHDEQVKGHWVNRYSSYLLLAQSLNEDNPKEQKEAARKLSKVLKEKYKFELAMYIARSQSQACVPTSSITTRYRNPSILGDNVLRLIKTIVLKKGVFSYENIANIFIKQVQNQSFLDFKISLQKYLIFSVQQQDFVETLKQQLADKLDLWKQEYHERTINKDFVLRTCNRVIDCLTTENGREPSTLFIMLLSQGNPLTLVVVLLKIVLISKNSRNHLDMKIADLIRYYDKYPEDECKWVINFIEIFNITFAIYAENVEYNLIMMEQEKAVHENENKNQNNDLDAYRVFSQLKA</sequence>
<dbReference type="AlphaFoldDB" id="A0A433VU48"/>
<keyword evidence="1" id="KW-0175">Coiled coil</keyword>
<evidence type="ECO:0000313" key="3">
    <source>
        <dbReference type="EMBL" id="RUT09555.1"/>
    </source>
</evidence>
<protein>
    <submittedName>
        <fullName evidence="3">Uncharacterized protein</fullName>
    </submittedName>
</protein>
<evidence type="ECO:0000256" key="1">
    <source>
        <dbReference type="SAM" id="Coils"/>
    </source>
</evidence>
<feature type="region of interest" description="Disordered" evidence="2">
    <location>
        <begin position="1"/>
        <end position="23"/>
    </location>
</feature>
<evidence type="ECO:0000256" key="2">
    <source>
        <dbReference type="SAM" id="MobiDB-lite"/>
    </source>
</evidence>
<dbReference type="Proteomes" id="UP000271624">
    <property type="component" value="Unassembled WGS sequence"/>
</dbReference>
<evidence type="ECO:0000313" key="4">
    <source>
        <dbReference type="Proteomes" id="UP000271624"/>
    </source>
</evidence>
<comment type="caution">
    <text evidence="3">The sequence shown here is derived from an EMBL/GenBank/DDBJ whole genome shotgun (WGS) entry which is preliminary data.</text>
</comment>
<name>A0A433VU48_9CYAN</name>